<evidence type="ECO:0000313" key="1">
    <source>
        <dbReference type="EMBL" id="MFK4002063.1"/>
    </source>
</evidence>
<accession>A0ABW8LBF8</accession>
<organism evidence="1 2">
    <name type="scientific">Psychrobacter namhaensis</name>
    <dbReference type="NCBI Taxonomy" id="292734"/>
    <lineage>
        <taxon>Bacteria</taxon>
        <taxon>Pseudomonadati</taxon>
        <taxon>Pseudomonadota</taxon>
        <taxon>Gammaproteobacteria</taxon>
        <taxon>Moraxellales</taxon>
        <taxon>Moraxellaceae</taxon>
        <taxon>Psychrobacter</taxon>
    </lineage>
</organism>
<dbReference type="EMBL" id="JBJDPD010000029">
    <property type="protein sequence ID" value="MFK4002063.1"/>
    <property type="molecule type" value="Genomic_DNA"/>
</dbReference>
<reference evidence="1 2" key="1">
    <citation type="submission" date="2024-11" db="EMBL/GenBank/DDBJ databases">
        <title>The Natural Products Discovery Center: Release of the First 8490 Sequenced Strains for Exploring Actinobacteria Biosynthetic Diversity.</title>
        <authorList>
            <person name="Kalkreuter E."/>
            <person name="Kautsar S.A."/>
            <person name="Yang D."/>
            <person name="Bader C.D."/>
            <person name="Teijaro C.N."/>
            <person name="Fluegel L."/>
            <person name="Davis C.M."/>
            <person name="Simpson J.R."/>
            <person name="Lauterbach L."/>
            <person name="Steele A.D."/>
            <person name="Gui C."/>
            <person name="Meng S."/>
            <person name="Li G."/>
            <person name="Viehrig K."/>
            <person name="Ye F."/>
            <person name="Su P."/>
            <person name="Kiefer A.F."/>
            <person name="Nichols A."/>
            <person name="Cepeda A.J."/>
            <person name="Yan W."/>
            <person name="Fan B."/>
            <person name="Jiang Y."/>
            <person name="Adhikari A."/>
            <person name="Zheng C.-J."/>
            <person name="Schuster L."/>
            <person name="Cowan T.M."/>
            <person name="Smanski M.J."/>
            <person name="Chevrette M.G."/>
            <person name="De Carvalho L.P.S."/>
            <person name="Shen B."/>
        </authorList>
    </citation>
    <scope>NUCLEOTIDE SEQUENCE [LARGE SCALE GENOMIC DNA]</scope>
    <source>
        <strain evidence="1 2">NPDC077433</strain>
    </source>
</reference>
<dbReference type="RefSeq" id="WP_404672396.1">
    <property type="nucleotide sequence ID" value="NZ_JBJDPD010000029.1"/>
</dbReference>
<protein>
    <recommendedName>
        <fullName evidence="3">RES domain-containing protein</fullName>
    </recommendedName>
</protein>
<evidence type="ECO:0000313" key="2">
    <source>
        <dbReference type="Proteomes" id="UP001620234"/>
    </source>
</evidence>
<keyword evidence="2" id="KW-1185">Reference proteome</keyword>
<dbReference type="Proteomes" id="UP001620234">
    <property type="component" value="Unassembled WGS sequence"/>
</dbReference>
<sequence>MSQIFPLCIATETIGSDAQQLGSSIEDLKRICVRVSAHVVRQPALHLQLTYHITLPSQSLANQLNWPIWQAAQVGFFDYLWEDTCLECFIAGSILGNDGVACAASTESYIEMNASPDGRYALYQFEHYRHPAVLPPTPLYQADGHTLARIDWIDDVELPLYSEPPTASKLVSYKRRIGLPLTQLPNQQYAIANTTIEHIHPCVILKFGKTTLYFAPSHASPPDFHNRQHWSKFKL</sequence>
<gene>
    <name evidence="1" type="ORF">ACI2I3_12040</name>
</gene>
<comment type="caution">
    <text evidence="1">The sequence shown here is derived from an EMBL/GenBank/DDBJ whole genome shotgun (WGS) entry which is preliminary data.</text>
</comment>
<name>A0ABW8LBF8_9GAMM</name>
<evidence type="ECO:0008006" key="3">
    <source>
        <dbReference type="Google" id="ProtNLM"/>
    </source>
</evidence>
<proteinExistence type="predicted"/>